<dbReference type="SUPFAM" id="SSF47384">
    <property type="entry name" value="Homodimeric domain of signal transducing histidine kinase"/>
    <property type="match status" value="1"/>
</dbReference>
<evidence type="ECO:0000256" key="14">
    <source>
        <dbReference type="SAM" id="Phobius"/>
    </source>
</evidence>
<keyword evidence="13 14" id="KW-0472">Membrane</keyword>
<dbReference type="SUPFAM" id="SSF158472">
    <property type="entry name" value="HAMP domain-like"/>
    <property type="match status" value="1"/>
</dbReference>
<sequence>MEGNNSMIKPGIRRSVVMHYFIVVFMTMLMLEVVFLISVRTYYYDSVSSNLTNHASVTTKYYQQYISLSSSEDDQGILPELLELFKLPGAEVQILDRTGKVLISSSGFRIDKPINSLDVITVQQQGKLEQWIGKQPGTGESIMAVSAPLLERGDISYIVRLVTSLEVVNSQLNSIVLVSILISITILIIVLVISLGLANSIVRPINEITAVSAQMARGRFDVRAKDGYKYELGELSKTLNFMAHEIVRSNQLKNDFISSISHELRTPLTGIKGWSETLLSGPLDEGETKLGLNVIHKETDRLIGLVEELLDFSKLQENKLQFHWRQVSIATIIEDTILQVRMKAEKKQIRLEERVRGNEQILNADPNRLKQVFLNLIDNAVKFSPEESVITIHTSWDAEKVVVRIVDQGIGISEEHLTKVMDKFYQVNPSHGGTGLGLAITYELVKAHGGEMSIESEPEVGTTVIVTLPVNMPIEADTIEESTDL</sequence>
<comment type="subcellular location">
    <subcellularLocation>
        <location evidence="2">Cell membrane</location>
        <topology evidence="2">Multi-pass membrane protein</topology>
    </subcellularLocation>
</comment>
<dbReference type="InterPro" id="IPR036097">
    <property type="entry name" value="HisK_dim/P_sf"/>
</dbReference>
<evidence type="ECO:0000313" key="17">
    <source>
        <dbReference type="EMBL" id="SYX84356.1"/>
    </source>
</evidence>
<dbReference type="PRINTS" id="PR00344">
    <property type="entry name" value="BCTRLSENSOR"/>
</dbReference>
<dbReference type="Gene3D" id="3.30.565.10">
    <property type="entry name" value="Histidine kinase-like ATPase, C-terminal domain"/>
    <property type="match status" value="1"/>
</dbReference>
<dbReference type="Gene3D" id="1.10.287.130">
    <property type="match status" value="1"/>
</dbReference>
<dbReference type="PROSITE" id="PS50885">
    <property type="entry name" value="HAMP"/>
    <property type="match status" value="1"/>
</dbReference>
<dbReference type="InterPro" id="IPR003661">
    <property type="entry name" value="HisK_dim/P_dom"/>
</dbReference>
<dbReference type="SUPFAM" id="SSF55874">
    <property type="entry name" value="ATPase domain of HSP90 chaperone/DNA topoisomerase II/histidine kinase"/>
    <property type="match status" value="1"/>
</dbReference>
<evidence type="ECO:0000256" key="3">
    <source>
        <dbReference type="ARBA" id="ARBA00012438"/>
    </source>
</evidence>
<evidence type="ECO:0000256" key="5">
    <source>
        <dbReference type="ARBA" id="ARBA00022553"/>
    </source>
</evidence>
<evidence type="ECO:0000256" key="2">
    <source>
        <dbReference type="ARBA" id="ARBA00004651"/>
    </source>
</evidence>
<evidence type="ECO:0000256" key="11">
    <source>
        <dbReference type="ARBA" id="ARBA00022989"/>
    </source>
</evidence>
<evidence type="ECO:0000256" key="8">
    <source>
        <dbReference type="ARBA" id="ARBA00022741"/>
    </source>
</evidence>
<evidence type="ECO:0000256" key="7">
    <source>
        <dbReference type="ARBA" id="ARBA00022692"/>
    </source>
</evidence>
<organism evidence="17 18">
    <name type="scientific">Paenibacillus alvei</name>
    <name type="common">Bacillus alvei</name>
    <dbReference type="NCBI Taxonomy" id="44250"/>
    <lineage>
        <taxon>Bacteria</taxon>
        <taxon>Bacillati</taxon>
        <taxon>Bacillota</taxon>
        <taxon>Bacilli</taxon>
        <taxon>Bacillales</taxon>
        <taxon>Paenibacillaceae</taxon>
        <taxon>Paenibacillus</taxon>
    </lineage>
</organism>
<feature type="transmembrane region" description="Helical" evidence="14">
    <location>
        <begin position="20"/>
        <end position="43"/>
    </location>
</feature>
<keyword evidence="6" id="KW-0808">Transferase</keyword>
<gene>
    <name evidence="17" type="ORF">PBLR_12778</name>
</gene>
<dbReference type="PANTHER" id="PTHR45528">
    <property type="entry name" value="SENSOR HISTIDINE KINASE CPXA"/>
    <property type="match status" value="1"/>
</dbReference>
<dbReference type="EC" id="2.7.13.3" evidence="3"/>
<dbReference type="InterPro" id="IPR003594">
    <property type="entry name" value="HATPase_dom"/>
</dbReference>
<dbReference type="EMBL" id="LS992241">
    <property type="protein sequence ID" value="SYX84356.1"/>
    <property type="molecule type" value="Genomic_DNA"/>
</dbReference>
<dbReference type="AlphaFoldDB" id="A0A383RDM2"/>
<feature type="transmembrane region" description="Helical" evidence="14">
    <location>
        <begin position="175"/>
        <end position="198"/>
    </location>
</feature>
<keyword evidence="5" id="KW-0597">Phosphoprotein</keyword>
<dbReference type="CDD" id="cd06225">
    <property type="entry name" value="HAMP"/>
    <property type="match status" value="1"/>
</dbReference>
<dbReference type="SUPFAM" id="SSF103190">
    <property type="entry name" value="Sensory domain-like"/>
    <property type="match status" value="1"/>
</dbReference>
<dbReference type="RefSeq" id="WP_138186293.1">
    <property type="nucleotide sequence ID" value="NZ_LS992241.1"/>
</dbReference>
<accession>A0A383RDM2</accession>
<dbReference type="Gene3D" id="3.30.450.20">
    <property type="entry name" value="PAS domain"/>
    <property type="match status" value="1"/>
</dbReference>
<keyword evidence="12" id="KW-0902">Two-component regulatory system</keyword>
<evidence type="ECO:0000256" key="1">
    <source>
        <dbReference type="ARBA" id="ARBA00000085"/>
    </source>
</evidence>
<evidence type="ECO:0000259" key="16">
    <source>
        <dbReference type="PROSITE" id="PS50885"/>
    </source>
</evidence>
<evidence type="ECO:0000256" key="12">
    <source>
        <dbReference type="ARBA" id="ARBA00023012"/>
    </source>
</evidence>
<dbReference type="Proteomes" id="UP000304148">
    <property type="component" value="Chromosome"/>
</dbReference>
<feature type="domain" description="Histidine kinase" evidence="15">
    <location>
        <begin position="259"/>
        <end position="472"/>
    </location>
</feature>
<dbReference type="Gene3D" id="1.10.8.500">
    <property type="entry name" value="HAMP domain in histidine kinase"/>
    <property type="match status" value="1"/>
</dbReference>
<comment type="catalytic activity">
    <reaction evidence="1">
        <text>ATP + protein L-histidine = ADP + protein N-phospho-L-histidine.</text>
        <dbReference type="EC" id="2.7.13.3"/>
    </reaction>
</comment>
<evidence type="ECO:0000256" key="4">
    <source>
        <dbReference type="ARBA" id="ARBA00022475"/>
    </source>
</evidence>
<keyword evidence="4" id="KW-1003">Cell membrane</keyword>
<dbReference type="Pfam" id="PF00672">
    <property type="entry name" value="HAMP"/>
    <property type="match status" value="1"/>
</dbReference>
<dbReference type="InterPro" id="IPR004358">
    <property type="entry name" value="Sig_transdc_His_kin-like_C"/>
</dbReference>
<dbReference type="GO" id="GO:0005524">
    <property type="term" value="F:ATP binding"/>
    <property type="evidence" value="ECO:0007669"/>
    <property type="project" value="UniProtKB-KW"/>
</dbReference>
<dbReference type="SMART" id="SM00388">
    <property type="entry name" value="HisKA"/>
    <property type="match status" value="1"/>
</dbReference>
<evidence type="ECO:0000256" key="10">
    <source>
        <dbReference type="ARBA" id="ARBA00022840"/>
    </source>
</evidence>
<evidence type="ECO:0000313" key="18">
    <source>
        <dbReference type="Proteomes" id="UP000304148"/>
    </source>
</evidence>
<dbReference type="CDD" id="cd00075">
    <property type="entry name" value="HATPase"/>
    <property type="match status" value="1"/>
</dbReference>
<dbReference type="PANTHER" id="PTHR45528:SF1">
    <property type="entry name" value="SENSOR HISTIDINE KINASE CPXA"/>
    <property type="match status" value="1"/>
</dbReference>
<dbReference type="FunFam" id="3.30.565.10:FF:000006">
    <property type="entry name" value="Sensor histidine kinase WalK"/>
    <property type="match status" value="1"/>
</dbReference>
<dbReference type="Pfam" id="PF02518">
    <property type="entry name" value="HATPase_c"/>
    <property type="match status" value="1"/>
</dbReference>
<keyword evidence="9" id="KW-0418">Kinase</keyword>
<protein>
    <recommendedName>
        <fullName evidence="3">histidine kinase</fullName>
        <ecNumber evidence="3">2.7.13.3</ecNumber>
    </recommendedName>
</protein>
<dbReference type="InterPro" id="IPR029151">
    <property type="entry name" value="Sensor-like_sf"/>
</dbReference>
<dbReference type="CDD" id="cd00082">
    <property type="entry name" value="HisKA"/>
    <property type="match status" value="1"/>
</dbReference>
<feature type="domain" description="HAMP" evidence="16">
    <location>
        <begin position="199"/>
        <end position="251"/>
    </location>
</feature>
<proteinExistence type="predicted"/>
<keyword evidence="10" id="KW-0067">ATP-binding</keyword>
<evidence type="ECO:0000256" key="6">
    <source>
        <dbReference type="ARBA" id="ARBA00022679"/>
    </source>
</evidence>
<dbReference type="InterPro" id="IPR005467">
    <property type="entry name" value="His_kinase_dom"/>
</dbReference>
<dbReference type="FunFam" id="1.10.287.130:FF:000001">
    <property type="entry name" value="Two-component sensor histidine kinase"/>
    <property type="match status" value="1"/>
</dbReference>
<keyword evidence="11 14" id="KW-1133">Transmembrane helix</keyword>
<evidence type="ECO:0000256" key="13">
    <source>
        <dbReference type="ARBA" id="ARBA00023136"/>
    </source>
</evidence>
<reference evidence="18" key="1">
    <citation type="submission" date="2018-08" db="EMBL/GenBank/DDBJ databases">
        <authorList>
            <person name="Chevrot R."/>
        </authorList>
    </citation>
    <scope>NUCLEOTIDE SEQUENCE [LARGE SCALE GENOMIC DNA]</scope>
</reference>
<evidence type="ECO:0000256" key="9">
    <source>
        <dbReference type="ARBA" id="ARBA00022777"/>
    </source>
</evidence>
<dbReference type="InterPro" id="IPR003660">
    <property type="entry name" value="HAMP_dom"/>
</dbReference>
<dbReference type="InterPro" id="IPR050398">
    <property type="entry name" value="HssS/ArlS-like"/>
</dbReference>
<dbReference type="GO" id="GO:0000155">
    <property type="term" value="F:phosphorelay sensor kinase activity"/>
    <property type="evidence" value="ECO:0007669"/>
    <property type="project" value="InterPro"/>
</dbReference>
<dbReference type="GO" id="GO:0005886">
    <property type="term" value="C:plasma membrane"/>
    <property type="evidence" value="ECO:0007669"/>
    <property type="project" value="UniProtKB-SubCell"/>
</dbReference>
<dbReference type="SMART" id="SM00387">
    <property type="entry name" value="HATPase_c"/>
    <property type="match status" value="1"/>
</dbReference>
<dbReference type="SMART" id="SM00304">
    <property type="entry name" value="HAMP"/>
    <property type="match status" value="1"/>
</dbReference>
<name>A0A383RDM2_PAEAL</name>
<evidence type="ECO:0000259" key="15">
    <source>
        <dbReference type="PROSITE" id="PS50109"/>
    </source>
</evidence>
<keyword evidence="8" id="KW-0547">Nucleotide-binding</keyword>
<dbReference type="Pfam" id="PF00512">
    <property type="entry name" value="HisKA"/>
    <property type="match status" value="1"/>
</dbReference>
<dbReference type="PROSITE" id="PS50109">
    <property type="entry name" value="HIS_KIN"/>
    <property type="match status" value="1"/>
</dbReference>
<dbReference type="InterPro" id="IPR036890">
    <property type="entry name" value="HATPase_C_sf"/>
</dbReference>
<keyword evidence="7 14" id="KW-0812">Transmembrane</keyword>